<dbReference type="EMBL" id="WOCE01000018">
    <property type="protein sequence ID" value="KAE9594551.1"/>
    <property type="molecule type" value="Genomic_DNA"/>
</dbReference>
<comment type="subcellular location">
    <subcellularLocation>
        <location evidence="1">Secreted</location>
    </subcellularLocation>
</comment>
<dbReference type="OrthoDB" id="1683520at2759"/>
<evidence type="ECO:0000256" key="5">
    <source>
        <dbReference type="ARBA" id="ARBA00022801"/>
    </source>
</evidence>
<evidence type="ECO:0000256" key="1">
    <source>
        <dbReference type="ARBA" id="ARBA00004613"/>
    </source>
</evidence>
<evidence type="ECO:0000256" key="7">
    <source>
        <dbReference type="ARBA" id="ARBA00023098"/>
    </source>
</evidence>
<evidence type="ECO:0000313" key="9">
    <source>
        <dbReference type="Proteomes" id="UP000447434"/>
    </source>
</evidence>
<dbReference type="CDD" id="cd01837">
    <property type="entry name" value="SGNH_plant_lipase_like"/>
    <property type="match status" value="1"/>
</dbReference>
<keyword evidence="9" id="KW-1185">Reference proteome</keyword>
<proteinExistence type="inferred from homology"/>
<evidence type="ECO:0000256" key="2">
    <source>
        <dbReference type="ARBA" id="ARBA00008668"/>
    </source>
</evidence>
<organism evidence="8 9">
    <name type="scientific">Lupinus albus</name>
    <name type="common">White lupine</name>
    <name type="synonym">Lupinus termis</name>
    <dbReference type="NCBI Taxonomy" id="3870"/>
    <lineage>
        <taxon>Eukaryota</taxon>
        <taxon>Viridiplantae</taxon>
        <taxon>Streptophyta</taxon>
        <taxon>Embryophyta</taxon>
        <taxon>Tracheophyta</taxon>
        <taxon>Spermatophyta</taxon>
        <taxon>Magnoliopsida</taxon>
        <taxon>eudicotyledons</taxon>
        <taxon>Gunneridae</taxon>
        <taxon>Pentapetalae</taxon>
        <taxon>rosids</taxon>
        <taxon>fabids</taxon>
        <taxon>Fabales</taxon>
        <taxon>Fabaceae</taxon>
        <taxon>Papilionoideae</taxon>
        <taxon>50 kb inversion clade</taxon>
        <taxon>genistoids sensu lato</taxon>
        <taxon>core genistoids</taxon>
        <taxon>Genisteae</taxon>
        <taxon>Lupinus</taxon>
    </lineage>
</organism>
<dbReference type="Pfam" id="PF00657">
    <property type="entry name" value="Lipase_GDSL"/>
    <property type="match status" value="1"/>
</dbReference>
<accession>A0A6A5P1E6</accession>
<dbReference type="InterPro" id="IPR051238">
    <property type="entry name" value="GDSL_esterase/lipase"/>
</dbReference>
<evidence type="ECO:0000256" key="6">
    <source>
        <dbReference type="ARBA" id="ARBA00022963"/>
    </source>
</evidence>
<keyword evidence="7" id="KW-0443">Lipid metabolism</keyword>
<dbReference type="PANTHER" id="PTHR45650:SF33">
    <property type="entry name" value="TRIACYLGLYCEROL LIPASE"/>
    <property type="match status" value="1"/>
</dbReference>
<protein>
    <submittedName>
        <fullName evidence="8">Putative triacylglycerol lipase</fullName>
    </submittedName>
</protein>
<comment type="caution">
    <text evidence="8">The sequence shown here is derived from an EMBL/GenBank/DDBJ whole genome shotgun (WGS) entry which is preliminary data.</text>
</comment>
<evidence type="ECO:0000313" key="8">
    <source>
        <dbReference type="EMBL" id="KAE9594551.1"/>
    </source>
</evidence>
<dbReference type="PANTHER" id="PTHR45650">
    <property type="entry name" value="GDSL-LIKE LIPASE/ACYLHYDROLASE-RELATED"/>
    <property type="match status" value="1"/>
</dbReference>
<name>A0A6A5P1E6_LUPAL</name>
<dbReference type="Proteomes" id="UP000447434">
    <property type="component" value="Chromosome 18"/>
</dbReference>
<dbReference type="InterPro" id="IPR001087">
    <property type="entry name" value="GDSL"/>
</dbReference>
<evidence type="ECO:0000256" key="4">
    <source>
        <dbReference type="ARBA" id="ARBA00022729"/>
    </source>
</evidence>
<dbReference type="GO" id="GO:0016042">
    <property type="term" value="P:lipid catabolic process"/>
    <property type="evidence" value="ECO:0007669"/>
    <property type="project" value="UniProtKB-KW"/>
</dbReference>
<evidence type="ECO:0000256" key="3">
    <source>
        <dbReference type="ARBA" id="ARBA00022525"/>
    </source>
</evidence>
<dbReference type="InterPro" id="IPR035669">
    <property type="entry name" value="SGNH_plant_lipase-like"/>
</dbReference>
<dbReference type="AlphaFoldDB" id="A0A6A5P1E6"/>
<reference evidence="9" key="1">
    <citation type="journal article" date="2020" name="Nat. Commun.">
        <title>Genome sequence of the cluster root forming white lupin.</title>
        <authorList>
            <person name="Hufnagel B."/>
            <person name="Marques A."/>
            <person name="Soriano A."/>
            <person name="Marques L."/>
            <person name="Divol F."/>
            <person name="Doumas P."/>
            <person name="Sallet E."/>
            <person name="Mancinotti D."/>
            <person name="Carrere S."/>
            <person name="Marande W."/>
            <person name="Arribat S."/>
            <person name="Keller J."/>
            <person name="Huneau C."/>
            <person name="Blein T."/>
            <person name="Aime D."/>
            <person name="Laguerre M."/>
            <person name="Taylor J."/>
            <person name="Schubert V."/>
            <person name="Nelson M."/>
            <person name="Geu-Flores F."/>
            <person name="Crespi M."/>
            <person name="Gallardo-Guerrero K."/>
            <person name="Delaux P.-M."/>
            <person name="Salse J."/>
            <person name="Berges H."/>
            <person name="Guyot R."/>
            <person name="Gouzy J."/>
            <person name="Peret B."/>
        </authorList>
    </citation>
    <scope>NUCLEOTIDE SEQUENCE [LARGE SCALE GENOMIC DNA]</scope>
    <source>
        <strain evidence="9">cv. Amiga</strain>
    </source>
</reference>
<keyword evidence="3" id="KW-0964">Secreted</keyword>
<dbReference type="GO" id="GO:0016788">
    <property type="term" value="F:hydrolase activity, acting on ester bonds"/>
    <property type="evidence" value="ECO:0007669"/>
    <property type="project" value="InterPro"/>
</dbReference>
<dbReference type="Gene3D" id="3.40.50.1110">
    <property type="entry name" value="SGNH hydrolase"/>
    <property type="match status" value="1"/>
</dbReference>
<comment type="similarity">
    <text evidence="2">Belongs to the 'GDSL' lipolytic enzyme family.</text>
</comment>
<sequence length="377" mass="41282">MCSESKTWLVLSLLILVVNYNQNCVHGEPQVPCLFIFGDSLSDNGNNNNLATSAKSNFKPYGIDFPAGPTGRFTNGRTTIDIITQFLGFENFIPPFANTSGSDILKGVNYASGSAGIRDESGGHRGAHISLGIQIANHRVIVSQIATKLGGFEKAKQYLNKCLYYVDIGSNDYINNYFVPEYYPSSAIYTPEQYAEALIDELTLNLQGLQDVGARKHVLVGLGSLGCIPIHISDGSCFQDMNNAALIFSEKLKSLVEQLNKKSPTNPEFIFVNSTTSAIINAVGFTVSTVGCCSSGPYGECVPDQSPCTNRREYVFWDECHTTEAWNLVTATISYNSSYPDSSYPMNIKQFVEQDIKMESEFIKEFISLPGGSCANE</sequence>
<gene>
    <name evidence="8" type="ORF">Lalb_Chr18g0054981</name>
</gene>
<dbReference type="GO" id="GO:0005576">
    <property type="term" value="C:extracellular region"/>
    <property type="evidence" value="ECO:0007669"/>
    <property type="project" value="UniProtKB-SubCell"/>
</dbReference>
<dbReference type="InterPro" id="IPR036514">
    <property type="entry name" value="SGNH_hydro_sf"/>
</dbReference>
<keyword evidence="6" id="KW-0442">Lipid degradation</keyword>
<keyword evidence="5" id="KW-0378">Hydrolase</keyword>
<keyword evidence="4" id="KW-0732">Signal</keyword>